<organism evidence="1 2">
    <name type="scientific">Desulfoferula mesophila</name>
    <dbReference type="NCBI Taxonomy" id="3058419"/>
    <lineage>
        <taxon>Bacteria</taxon>
        <taxon>Pseudomonadati</taxon>
        <taxon>Thermodesulfobacteriota</taxon>
        <taxon>Desulfarculia</taxon>
        <taxon>Desulfarculales</taxon>
        <taxon>Desulfarculaceae</taxon>
        <taxon>Desulfoferula</taxon>
    </lineage>
</organism>
<reference evidence="2" key="1">
    <citation type="journal article" date="2023" name="Arch. Microbiol.">
        <title>Desulfoferula mesophilus gen. nov. sp. nov., a mesophilic sulfate-reducing bacterium isolated from a brackish lake sediment.</title>
        <authorList>
            <person name="Watanabe T."/>
            <person name="Yabe T."/>
            <person name="Tsuji J.M."/>
            <person name="Fukui M."/>
        </authorList>
    </citation>
    <scope>NUCLEOTIDE SEQUENCE [LARGE SCALE GENOMIC DNA]</scope>
    <source>
        <strain evidence="2">12FAK</strain>
    </source>
</reference>
<dbReference type="Gene3D" id="3.10.520.10">
    <property type="entry name" value="ApbE-like domains"/>
    <property type="match status" value="1"/>
</dbReference>
<dbReference type="KEGG" id="dmp:FAK_19930"/>
<accession>A0AAU9F0W7</accession>
<sequence>MEPVQVIRPDLVLVDWGPMTLTIAAWQNDEPRPVMAAQAARAALRCLAVLAEFQGYMRRRVRELPAGRPLPPVVERAARACRAIDGGLTPLAAVAGAVADEVADFALSLGADRVVVNNGGDIAVRLSPGQTLKVGVKPPDREAGEASPLMGRLNLRGGDGIGGVASSGWQGRSHSSGVADLVTVWAGDAALADAAATSLGNAAQAQGARQASAREIDPDSGLGEQKITTAVEPLPREQRLEALRGAREAALRLHQRGLIKGCLVLVQGEALLLDQDQRIALAGPAASGKLLAA</sequence>
<gene>
    <name evidence="1" type="ORF">FAK_19930</name>
</gene>
<dbReference type="EMBL" id="AP028679">
    <property type="protein sequence ID" value="BEQ14927.1"/>
    <property type="molecule type" value="Genomic_DNA"/>
</dbReference>
<evidence type="ECO:0000313" key="1">
    <source>
        <dbReference type="EMBL" id="BEQ14927.1"/>
    </source>
</evidence>
<proteinExistence type="predicted"/>
<keyword evidence="2" id="KW-1185">Reference proteome</keyword>
<dbReference type="Proteomes" id="UP001366166">
    <property type="component" value="Chromosome"/>
</dbReference>
<protein>
    <submittedName>
        <fullName evidence="1">Thiamine biosynthesis protein ApbE</fullName>
    </submittedName>
</protein>
<name>A0AAU9F0W7_9BACT</name>
<evidence type="ECO:0000313" key="2">
    <source>
        <dbReference type="Proteomes" id="UP001366166"/>
    </source>
</evidence>
<dbReference type="RefSeq" id="WP_338606598.1">
    <property type="nucleotide sequence ID" value="NZ_AP028679.1"/>
</dbReference>
<dbReference type="InterPro" id="IPR003374">
    <property type="entry name" value="ApbE-like_sf"/>
</dbReference>
<dbReference type="SUPFAM" id="SSF143631">
    <property type="entry name" value="ApbE-like"/>
    <property type="match status" value="1"/>
</dbReference>
<dbReference type="AlphaFoldDB" id="A0AAU9F0W7"/>